<feature type="region of interest" description="Disordered" evidence="7">
    <location>
        <begin position="35"/>
        <end position="64"/>
    </location>
</feature>
<protein>
    <recommendedName>
        <fullName evidence="11">Signal peptide peptidase</fullName>
    </recommendedName>
</protein>
<name>A0A250WPT0_9CHLO</name>
<dbReference type="STRING" id="1157962.A0A250WPT0"/>
<gene>
    <name evidence="9" type="ORF">CEUSTIGMA_g309.t1</name>
</gene>
<dbReference type="Pfam" id="PF04258">
    <property type="entry name" value="Peptidase_A22B"/>
    <property type="match status" value="2"/>
</dbReference>
<evidence type="ECO:0000313" key="9">
    <source>
        <dbReference type="EMBL" id="GAX72854.1"/>
    </source>
</evidence>
<keyword evidence="3 8" id="KW-0812">Transmembrane</keyword>
<keyword evidence="6 8" id="KW-0472">Membrane</keyword>
<dbReference type="InterPro" id="IPR007369">
    <property type="entry name" value="Peptidase_A22B_SPP"/>
</dbReference>
<evidence type="ECO:0008006" key="11">
    <source>
        <dbReference type="Google" id="ProtNLM"/>
    </source>
</evidence>
<dbReference type="Proteomes" id="UP000232323">
    <property type="component" value="Unassembled WGS sequence"/>
</dbReference>
<dbReference type="AlphaFoldDB" id="A0A250WPT0"/>
<dbReference type="PANTHER" id="PTHR12174">
    <property type="entry name" value="SIGNAL PEPTIDE PEPTIDASE"/>
    <property type="match status" value="1"/>
</dbReference>
<feature type="compositionally biased region" description="Basic and acidic residues" evidence="7">
    <location>
        <begin position="406"/>
        <end position="417"/>
    </location>
</feature>
<reference evidence="9 10" key="1">
    <citation type="submission" date="2017-08" db="EMBL/GenBank/DDBJ databases">
        <title>Acidophilic green algal genome provides insights into adaptation to an acidic environment.</title>
        <authorList>
            <person name="Hirooka S."/>
            <person name="Hirose Y."/>
            <person name="Kanesaki Y."/>
            <person name="Higuchi S."/>
            <person name="Fujiwara T."/>
            <person name="Onuma R."/>
            <person name="Era A."/>
            <person name="Ohbayashi R."/>
            <person name="Uzuka A."/>
            <person name="Nozaki H."/>
            <person name="Yoshikawa H."/>
            <person name="Miyagishima S.Y."/>
        </authorList>
    </citation>
    <scope>NUCLEOTIDE SEQUENCE [LARGE SCALE GENOMIC DNA]</scope>
    <source>
        <strain evidence="9 10">NIES-2499</strain>
    </source>
</reference>
<keyword evidence="5 8" id="KW-1133">Transmembrane helix</keyword>
<evidence type="ECO:0000256" key="5">
    <source>
        <dbReference type="ARBA" id="ARBA00022989"/>
    </source>
</evidence>
<feature type="transmembrane region" description="Helical" evidence="8">
    <location>
        <begin position="335"/>
        <end position="356"/>
    </location>
</feature>
<accession>A0A250WPT0</accession>
<evidence type="ECO:0000256" key="1">
    <source>
        <dbReference type="ARBA" id="ARBA00004127"/>
    </source>
</evidence>
<feature type="transmembrane region" description="Helical" evidence="8">
    <location>
        <begin position="110"/>
        <end position="128"/>
    </location>
</feature>
<sequence>MLRISSRTCPSLRWTRVTHPCRYLRIPMSTDAKVTNPVVTSSSTPQPVSHPTGLDRESLGGTVDTRPQLTDGWKWEDSDDSVLAYGVLIALLLAGNIPGLPKSQLADVPYFIGLAVTTVYIGAHRSLTTTQRQMISIKEGALAPVLASVSLFGCYLVVKFFPGLNLQAFLNAYFWLIGTFALLGSSGPLLRKVAGPLGEKSQKVQLPEGLLLNEEGDAVTEAEYAPSDIIALFLSLGLATLEVSSNHTNFTLNNLLACLIATDVLQLVGLRSFRTAGLTLVGLLLYDVFWVFGSPAVVGDNVMLTVATSEIITGPTRILFPRMPGGVGEAADFDFSLLGLGDIAVPGLLACLALRYDASRAVDMRARAQAAGSAIMTALSSLGATASSREVADSTADAASKAYDSFADKEQTQRERTTNGAQSLPEKLEQSQNLKSNLLSGSQQEATEIKLLPNSDAVLQQRPYFQAVASSYIAGLVMAFVANSVTHLGQPALLYIVPCTLGAVIATAVSRDELYRIWSYTDVPTYGMPGEALKKAAEKEKKQQQ</sequence>
<evidence type="ECO:0000256" key="4">
    <source>
        <dbReference type="ARBA" id="ARBA00022801"/>
    </source>
</evidence>
<comment type="subcellular location">
    <subcellularLocation>
        <location evidence="1">Endomembrane system</location>
        <topology evidence="1">Multi-pass membrane protein</topology>
    </subcellularLocation>
</comment>
<dbReference type="EMBL" id="BEGY01000001">
    <property type="protein sequence ID" value="GAX72854.1"/>
    <property type="molecule type" value="Genomic_DNA"/>
</dbReference>
<dbReference type="PANTHER" id="PTHR12174:SF73">
    <property type="entry name" value="SIGNAL PEPTIDE PEPTIDASE DOMAIN CONTAINING PROTEIN"/>
    <property type="match status" value="1"/>
</dbReference>
<dbReference type="GO" id="GO:0006465">
    <property type="term" value="P:signal peptide processing"/>
    <property type="evidence" value="ECO:0007669"/>
    <property type="project" value="TreeGrafter"/>
</dbReference>
<comment type="caution">
    <text evidence="9">The sequence shown here is derived from an EMBL/GenBank/DDBJ whole genome shotgun (WGS) entry which is preliminary data.</text>
</comment>
<feature type="transmembrane region" description="Helical" evidence="8">
    <location>
        <begin position="275"/>
        <end position="293"/>
    </location>
</feature>
<dbReference type="InterPro" id="IPR006639">
    <property type="entry name" value="Preselin/SPP"/>
</dbReference>
<evidence type="ECO:0000256" key="8">
    <source>
        <dbReference type="SAM" id="Phobius"/>
    </source>
</evidence>
<comment type="similarity">
    <text evidence="2">Belongs to the peptidase A22B family.</text>
</comment>
<evidence type="ECO:0000256" key="2">
    <source>
        <dbReference type="ARBA" id="ARBA00006859"/>
    </source>
</evidence>
<feature type="compositionally biased region" description="Low complexity" evidence="7">
    <location>
        <begin position="35"/>
        <end position="52"/>
    </location>
</feature>
<feature type="region of interest" description="Disordered" evidence="7">
    <location>
        <begin position="404"/>
        <end position="429"/>
    </location>
</feature>
<dbReference type="SMART" id="SM00730">
    <property type="entry name" value="PSN"/>
    <property type="match status" value="1"/>
</dbReference>
<dbReference type="GO" id="GO:0098554">
    <property type="term" value="C:cytoplasmic side of endoplasmic reticulum membrane"/>
    <property type="evidence" value="ECO:0007669"/>
    <property type="project" value="TreeGrafter"/>
</dbReference>
<dbReference type="GO" id="GO:0033619">
    <property type="term" value="P:membrane protein proteolysis"/>
    <property type="evidence" value="ECO:0007669"/>
    <property type="project" value="TreeGrafter"/>
</dbReference>
<dbReference type="GO" id="GO:0098553">
    <property type="term" value="C:lumenal side of endoplasmic reticulum membrane"/>
    <property type="evidence" value="ECO:0007669"/>
    <property type="project" value="TreeGrafter"/>
</dbReference>
<feature type="transmembrane region" description="Helical" evidence="8">
    <location>
        <begin position="464"/>
        <end position="486"/>
    </location>
</feature>
<organism evidence="9 10">
    <name type="scientific">Chlamydomonas eustigma</name>
    <dbReference type="NCBI Taxonomy" id="1157962"/>
    <lineage>
        <taxon>Eukaryota</taxon>
        <taxon>Viridiplantae</taxon>
        <taxon>Chlorophyta</taxon>
        <taxon>core chlorophytes</taxon>
        <taxon>Chlorophyceae</taxon>
        <taxon>CS clade</taxon>
        <taxon>Chlamydomonadales</taxon>
        <taxon>Chlamydomonadaceae</taxon>
        <taxon>Chlamydomonas</taxon>
    </lineage>
</organism>
<evidence type="ECO:0000256" key="6">
    <source>
        <dbReference type="ARBA" id="ARBA00023136"/>
    </source>
</evidence>
<dbReference type="OrthoDB" id="29661at2759"/>
<feature type="transmembrane region" description="Helical" evidence="8">
    <location>
        <begin position="82"/>
        <end position="98"/>
    </location>
</feature>
<evidence type="ECO:0000256" key="3">
    <source>
        <dbReference type="ARBA" id="ARBA00022692"/>
    </source>
</evidence>
<keyword evidence="4" id="KW-0378">Hydrolase</keyword>
<dbReference type="GO" id="GO:0042500">
    <property type="term" value="F:aspartic endopeptidase activity, intramembrane cleaving"/>
    <property type="evidence" value="ECO:0007669"/>
    <property type="project" value="InterPro"/>
</dbReference>
<feature type="transmembrane region" description="Helical" evidence="8">
    <location>
        <begin position="170"/>
        <end position="190"/>
    </location>
</feature>
<feature type="transmembrane region" description="Helical" evidence="8">
    <location>
        <begin position="492"/>
        <end position="509"/>
    </location>
</feature>
<proteinExistence type="inferred from homology"/>
<feature type="transmembrane region" description="Helical" evidence="8">
    <location>
        <begin position="140"/>
        <end position="158"/>
    </location>
</feature>
<evidence type="ECO:0000313" key="10">
    <source>
        <dbReference type="Proteomes" id="UP000232323"/>
    </source>
</evidence>
<evidence type="ECO:0000256" key="7">
    <source>
        <dbReference type="SAM" id="MobiDB-lite"/>
    </source>
</evidence>
<keyword evidence="10" id="KW-1185">Reference proteome</keyword>